<feature type="chain" id="PRO_5002864771" evidence="2">
    <location>
        <begin position="24"/>
        <end position="597"/>
    </location>
</feature>
<feature type="signal peptide" evidence="2">
    <location>
        <begin position="1"/>
        <end position="23"/>
    </location>
</feature>
<evidence type="ECO:0000313" key="3">
    <source>
        <dbReference type="EMBL" id="EEC75156.1"/>
    </source>
</evidence>
<evidence type="ECO:0000256" key="1">
    <source>
        <dbReference type="SAM" id="MobiDB-lite"/>
    </source>
</evidence>
<dbReference type="InterPro" id="IPR044820">
    <property type="entry name" value="AGD14-like"/>
</dbReference>
<dbReference type="HOGENOM" id="CLU_009449_1_0_1"/>
<sequence length="597" mass="65061">MAFPNFTDVAGAVVLLFLADSSPAPSPPPPPPTVSNVDSLREFIKAVYVERRYAGGRFSERPPRDKQNQKNNEQEHRRASSYHSFSQSPPYDYQYEERRNGKQSVMLTRKPGSDRGHDGKMSGFAYSPQSLHERMSEDRFGNENSGPRISDCSGSSISNTRTISTGNIDSSSTKSGKSSLADMFFESDIAHRTQQTKDCITPSFTAFSDVANIAQKDLLNEPVAQQQPVTGLDQPVDFFASMPLATPSTDRMLTAAPSMDNAGWATFDTPPEEKQPGVIGLSGISVMDKHALSGDLFSFEPNNDQPTWLQSSKTSKNNASVTDQSDVPCKYTSSDASNSQAWSAFEAKSVSTQQASPDLSLMSSIEPKEPIDENKLQLWHSFDDASETMTLNLSNAQLQTNEHKNVDNNSLTTSNPFTCSITSKESRGNDSQEIFMGGLAPSEPFAPFPEPSLFATTSVGEASVQQMPLNPFDLPFDADSDSPDMFMDVTALQAVLPNADLSTSFVDGLPETWFSNNASAYVPPGSHELVGGFNGPCIFRWTSMPCRANPQLCTQVSCFDLLLSNMASLAIHPYAEISLVYFRNITLSAVSTGNPFA</sequence>
<accession>B8ANF2</accession>
<feature type="region of interest" description="Disordered" evidence="1">
    <location>
        <begin position="303"/>
        <end position="325"/>
    </location>
</feature>
<feature type="compositionally biased region" description="Basic and acidic residues" evidence="1">
    <location>
        <begin position="131"/>
        <end position="141"/>
    </location>
</feature>
<evidence type="ECO:0000256" key="2">
    <source>
        <dbReference type="SAM" id="SignalP"/>
    </source>
</evidence>
<dbReference type="Proteomes" id="UP000007015">
    <property type="component" value="Chromosome 3"/>
</dbReference>
<feature type="compositionally biased region" description="Basic and acidic residues" evidence="1">
    <location>
        <begin position="54"/>
        <end position="78"/>
    </location>
</feature>
<proteinExistence type="predicted"/>
<dbReference type="GO" id="GO:0005096">
    <property type="term" value="F:GTPase activator activity"/>
    <property type="evidence" value="ECO:0007669"/>
    <property type="project" value="InterPro"/>
</dbReference>
<organism evidence="3 4">
    <name type="scientific">Oryza sativa subsp. indica</name>
    <name type="common">Rice</name>
    <dbReference type="NCBI Taxonomy" id="39946"/>
    <lineage>
        <taxon>Eukaryota</taxon>
        <taxon>Viridiplantae</taxon>
        <taxon>Streptophyta</taxon>
        <taxon>Embryophyta</taxon>
        <taxon>Tracheophyta</taxon>
        <taxon>Spermatophyta</taxon>
        <taxon>Magnoliopsida</taxon>
        <taxon>Liliopsida</taxon>
        <taxon>Poales</taxon>
        <taxon>Poaceae</taxon>
        <taxon>BOP clade</taxon>
        <taxon>Oryzoideae</taxon>
        <taxon>Oryzeae</taxon>
        <taxon>Oryzinae</taxon>
        <taxon>Oryza</taxon>
        <taxon>Oryza sativa</taxon>
    </lineage>
</organism>
<dbReference type="Gramene" id="BGIOSGA012531-TA">
    <property type="protein sequence ID" value="BGIOSGA012531-PA"/>
    <property type="gene ID" value="BGIOSGA012531"/>
</dbReference>
<dbReference type="STRING" id="39946.B8ANF2"/>
<dbReference type="AlphaFoldDB" id="B8ANF2"/>
<feature type="region of interest" description="Disordered" evidence="1">
    <location>
        <begin position="54"/>
        <end position="177"/>
    </location>
</feature>
<gene>
    <name evidence="3" type="ORF">OsI_11363</name>
</gene>
<keyword evidence="4" id="KW-1185">Reference proteome</keyword>
<dbReference type="PANTHER" id="PTHR46085">
    <property type="entry name" value="ARFGAP/RECO-RELATED"/>
    <property type="match status" value="1"/>
</dbReference>
<dbReference type="EMBL" id="CM000128">
    <property type="protein sequence ID" value="EEC75156.1"/>
    <property type="molecule type" value="Genomic_DNA"/>
</dbReference>
<protein>
    <submittedName>
        <fullName evidence="3">Uncharacterized protein</fullName>
    </submittedName>
</protein>
<keyword evidence="2" id="KW-0732">Signal</keyword>
<feature type="compositionally biased region" description="Basic and acidic residues" evidence="1">
    <location>
        <begin position="111"/>
        <end position="120"/>
    </location>
</feature>
<evidence type="ECO:0000313" key="4">
    <source>
        <dbReference type="Proteomes" id="UP000007015"/>
    </source>
</evidence>
<name>B8ANF2_ORYSI</name>
<feature type="compositionally biased region" description="Polar residues" evidence="1">
    <location>
        <begin position="142"/>
        <end position="169"/>
    </location>
</feature>
<dbReference type="PANTHER" id="PTHR46085:SF4">
    <property type="entry name" value="ADP-RIBOSYLATION FACTOR GTPASE-ACTIVATING PROTEIN AGD14-RELATED"/>
    <property type="match status" value="1"/>
</dbReference>
<reference evidence="3 4" key="1">
    <citation type="journal article" date="2005" name="PLoS Biol.">
        <title>The genomes of Oryza sativa: a history of duplications.</title>
        <authorList>
            <person name="Yu J."/>
            <person name="Wang J."/>
            <person name="Lin W."/>
            <person name="Li S."/>
            <person name="Li H."/>
            <person name="Zhou J."/>
            <person name="Ni P."/>
            <person name="Dong W."/>
            <person name="Hu S."/>
            <person name="Zeng C."/>
            <person name="Zhang J."/>
            <person name="Zhang Y."/>
            <person name="Li R."/>
            <person name="Xu Z."/>
            <person name="Li S."/>
            <person name="Li X."/>
            <person name="Zheng H."/>
            <person name="Cong L."/>
            <person name="Lin L."/>
            <person name="Yin J."/>
            <person name="Geng J."/>
            <person name="Li G."/>
            <person name="Shi J."/>
            <person name="Liu J."/>
            <person name="Lv H."/>
            <person name="Li J."/>
            <person name="Wang J."/>
            <person name="Deng Y."/>
            <person name="Ran L."/>
            <person name="Shi X."/>
            <person name="Wang X."/>
            <person name="Wu Q."/>
            <person name="Li C."/>
            <person name="Ren X."/>
            <person name="Wang J."/>
            <person name="Wang X."/>
            <person name="Li D."/>
            <person name="Liu D."/>
            <person name="Zhang X."/>
            <person name="Ji Z."/>
            <person name="Zhao W."/>
            <person name="Sun Y."/>
            <person name="Zhang Z."/>
            <person name="Bao J."/>
            <person name="Han Y."/>
            <person name="Dong L."/>
            <person name="Ji J."/>
            <person name="Chen P."/>
            <person name="Wu S."/>
            <person name="Liu J."/>
            <person name="Xiao Y."/>
            <person name="Bu D."/>
            <person name="Tan J."/>
            <person name="Yang L."/>
            <person name="Ye C."/>
            <person name="Zhang J."/>
            <person name="Xu J."/>
            <person name="Zhou Y."/>
            <person name="Yu Y."/>
            <person name="Zhang B."/>
            <person name="Zhuang S."/>
            <person name="Wei H."/>
            <person name="Liu B."/>
            <person name="Lei M."/>
            <person name="Yu H."/>
            <person name="Li Y."/>
            <person name="Xu H."/>
            <person name="Wei S."/>
            <person name="He X."/>
            <person name="Fang L."/>
            <person name="Zhang Z."/>
            <person name="Zhang Y."/>
            <person name="Huang X."/>
            <person name="Su Z."/>
            <person name="Tong W."/>
            <person name="Li J."/>
            <person name="Tong Z."/>
            <person name="Li S."/>
            <person name="Ye J."/>
            <person name="Wang L."/>
            <person name="Fang L."/>
            <person name="Lei T."/>
            <person name="Chen C."/>
            <person name="Chen H."/>
            <person name="Xu Z."/>
            <person name="Li H."/>
            <person name="Huang H."/>
            <person name="Zhang F."/>
            <person name="Xu H."/>
            <person name="Li N."/>
            <person name="Zhao C."/>
            <person name="Li S."/>
            <person name="Dong L."/>
            <person name="Huang Y."/>
            <person name="Li L."/>
            <person name="Xi Y."/>
            <person name="Qi Q."/>
            <person name="Li W."/>
            <person name="Zhang B."/>
            <person name="Hu W."/>
            <person name="Zhang Y."/>
            <person name="Tian X."/>
            <person name="Jiao Y."/>
            <person name="Liang X."/>
            <person name="Jin J."/>
            <person name="Gao L."/>
            <person name="Zheng W."/>
            <person name="Hao B."/>
            <person name="Liu S."/>
            <person name="Wang W."/>
            <person name="Yuan L."/>
            <person name="Cao M."/>
            <person name="McDermott J."/>
            <person name="Samudrala R."/>
            <person name="Wang J."/>
            <person name="Wong G.K."/>
            <person name="Yang H."/>
        </authorList>
    </citation>
    <scope>NUCLEOTIDE SEQUENCE [LARGE SCALE GENOMIC DNA]</scope>
    <source>
        <strain evidence="4">cv. 93-11</strain>
    </source>
</reference>
<dbReference type="OMA" id="DINSSQW"/>